<dbReference type="Gene3D" id="1.20.120.520">
    <property type="entry name" value="nmb1532 protein domain like"/>
    <property type="match status" value="1"/>
</dbReference>
<evidence type="ECO:0000313" key="3">
    <source>
        <dbReference type="Proteomes" id="UP001331561"/>
    </source>
</evidence>
<feature type="domain" description="Hemerythrin-like" evidence="1">
    <location>
        <begin position="17"/>
        <end position="147"/>
    </location>
</feature>
<reference evidence="2 3" key="1">
    <citation type="submission" date="2024-01" db="EMBL/GenBank/DDBJ databases">
        <title>Uliginosibacterium soil sp. nov.</title>
        <authorList>
            <person name="Lv Y."/>
        </authorList>
    </citation>
    <scope>NUCLEOTIDE SEQUENCE [LARGE SCALE GENOMIC DNA]</scope>
    <source>
        <strain evidence="2 3">H3</strain>
    </source>
</reference>
<gene>
    <name evidence="2" type="ORF">VVD49_03985</name>
</gene>
<protein>
    <submittedName>
        <fullName evidence="2">Hemerythrin domain-containing protein</fullName>
    </submittedName>
</protein>
<accession>A0ABU6K089</accession>
<dbReference type="Proteomes" id="UP001331561">
    <property type="component" value="Unassembled WGS sequence"/>
</dbReference>
<proteinExistence type="predicted"/>
<dbReference type="Pfam" id="PF01814">
    <property type="entry name" value="Hemerythrin"/>
    <property type="match status" value="1"/>
</dbReference>
<evidence type="ECO:0000259" key="1">
    <source>
        <dbReference type="Pfam" id="PF01814"/>
    </source>
</evidence>
<organism evidence="2 3">
    <name type="scientific">Uliginosibacterium silvisoli</name>
    <dbReference type="NCBI Taxonomy" id="3114758"/>
    <lineage>
        <taxon>Bacteria</taxon>
        <taxon>Pseudomonadati</taxon>
        <taxon>Pseudomonadota</taxon>
        <taxon>Betaproteobacteria</taxon>
        <taxon>Rhodocyclales</taxon>
        <taxon>Zoogloeaceae</taxon>
        <taxon>Uliginosibacterium</taxon>
    </lineage>
</organism>
<comment type="caution">
    <text evidence="2">The sequence shown here is derived from an EMBL/GenBank/DDBJ whole genome shotgun (WGS) entry which is preliminary data.</text>
</comment>
<dbReference type="EMBL" id="JAYXHS010000001">
    <property type="protein sequence ID" value="MEC5384866.1"/>
    <property type="molecule type" value="Genomic_DNA"/>
</dbReference>
<dbReference type="InterPro" id="IPR012312">
    <property type="entry name" value="Hemerythrin-like"/>
</dbReference>
<keyword evidence="3" id="KW-1185">Reference proteome</keyword>
<dbReference type="RefSeq" id="WP_327597832.1">
    <property type="nucleotide sequence ID" value="NZ_JAYXHS010000001.1"/>
</dbReference>
<name>A0ABU6K089_9RHOO</name>
<evidence type="ECO:0000313" key="2">
    <source>
        <dbReference type="EMBL" id="MEC5384866.1"/>
    </source>
</evidence>
<sequence length="171" mass="18615">MNTINTVVIPGFEDPRAMLLACHDKVRHFARLAARLEAHVADKGADSEASHAAKGILRYFNLAAPLHHDDEELDLFPALRGLGSSELDSAINRLESEHEELAALWASIRPWLEATAHNELVAAPASVTEFARRYVLHAGAEETEVYGAMADLPPEVIAAIGRSMCARRGLS</sequence>